<feature type="compositionally biased region" description="Low complexity" evidence="1">
    <location>
        <begin position="13"/>
        <end position="26"/>
    </location>
</feature>
<evidence type="ECO:0000313" key="4">
    <source>
        <dbReference type="Proteomes" id="UP001152484"/>
    </source>
</evidence>
<name>A0A9P1EM14_CUSEU</name>
<protein>
    <recommendedName>
        <fullName evidence="2">TTF-type domain-containing protein</fullName>
    </recommendedName>
</protein>
<dbReference type="InterPro" id="IPR012337">
    <property type="entry name" value="RNaseH-like_sf"/>
</dbReference>
<dbReference type="AlphaFoldDB" id="A0A9P1EM14"/>
<dbReference type="PANTHER" id="PTHR11697">
    <property type="entry name" value="GENERAL TRANSCRIPTION FACTOR 2-RELATED ZINC FINGER PROTEIN"/>
    <property type="match status" value="1"/>
</dbReference>
<dbReference type="Proteomes" id="UP001152484">
    <property type="component" value="Unassembled WGS sequence"/>
</dbReference>
<keyword evidence="4" id="KW-1185">Reference proteome</keyword>
<dbReference type="GO" id="GO:0046983">
    <property type="term" value="F:protein dimerization activity"/>
    <property type="evidence" value="ECO:0007669"/>
    <property type="project" value="InterPro"/>
</dbReference>
<dbReference type="SMART" id="SM00597">
    <property type="entry name" value="ZnF_TTF"/>
    <property type="match status" value="1"/>
</dbReference>
<proteinExistence type="predicted"/>
<feature type="region of interest" description="Disordered" evidence="1">
    <location>
        <begin position="1"/>
        <end position="26"/>
    </location>
</feature>
<evidence type="ECO:0000313" key="3">
    <source>
        <dbReference type="EMBL" id="CAH9117037.1"/>
    </source>
</evidence>
<dbReference type="OrthoDB" id="1048343at2759"/>
<reference evidence="3" key="1">
    <citation type="submission" date="2022-07" db="EMBL/GenBank/DDBJ databases">
        <authorList>
            <person name="Macas J."/>
            <person name="Novak P."/>
            <person name="Neumann P."/>
        </authorList>
    </citation>
    <scope>NUCLEOTIDE SEQUENCE</scope>
</reference>
<dbReference type="InterPro" id="IPR055298">
    <property type="entry name" value="AtLOH3-like"/>
</dbReference>
<organism evidence="3 4">
    <name type="scientific">Cuscuta europaea</name>
    <name type="common">European dodder</name>
    <dbReference type="NCBI Taxonomy" id="41803"/>
    <lineage>
        <taxon>Eukaryota</taxon>
        <taxon>Viridiplantae</taxon>
        <taxon>Streptophyta</taxon>
        <taxon>Embryophyta</taxon>
        <taxon>Tracheophyta</taxon>
        <taxon>Spermatophyta</taxon>
        <taxon>Magnoliopsida</taxon>
        <taxon>eudicotyledons</taxon>
        <taxon>Gunneridae</taxon>
        <taxon>Pentapetalae</taxon>
        <taxon>asterids</taxon>
        <taxon>lamiids</taxon>
        <taxon>Solanales</taxon>
        <taxon>Convolvulaceae</taxon>
        <taxon>Cuscuteae</taxon>
        <taxon>Cuscuta</taxon>
        <taxon>Cuscuta subgen. Cuscuta</taxon>
    </lineage>
</organism>
<evidence type="ECO:0000256" key="1">
    <source>
        <dbReference type="SAM" id="MobiDB-lite"/>
    </source>
</evidence>
<dbReference type="Pfam" id="PF14291">
    <property type="entry name" value="DUF4371"/>
    <property type="match status" value="1"/>
</dbReference>
<accession>A0A9P1EM14</accession>
<comment type="caution">
    <text evidence="3">The sequence shown here is derived from an EMBL/GenBank/DDBJ whole genome shotgun (WGS) entry which is preliminary data.</text>
</comment>
<feature type="domain" description="TTF-type" evidence="2">
    <location>
        <begin position="84"/>
        <end position="178"/>
    </location>
</feature>
<dbReference type="InterPro" id="IPR006580">
    <property type="entry name" value="Znf_TTF"/>
</dbReference>
<sequence>MKRYWATVPSPGSSNNNASNIASQCSSSIPKQVDLDELPSDPAKRRKISEYHPNQIDEIRRKYLIKGPCQPRGHDFPQKEIGKTLRRFNSKWFDQYPNWLEYSIQDDKAFCLPCYLFRDHFENRAGNDAFVTEGFSSWNKTERLASHVGNINSFHNKALKKCDDLMNQDQSIVVALHRQSEIVKNEYRIRLNASIDVSRFLLHQGLPYRGHDESEESNNRGNFLELVKYTASQNDAVSKVVLKNAPGNNQVVAPSIQKDIANCFAQEVVHSVLKEIGDDVFSLLVDESSDVSYKEQLAMVLRYVDRCGIVKERFIGVVHVKDTSSLSLKSAIDSVFSEYGLSLKNVRGQGYDGASNMQGEFNGLRALIMKESSSAYYIHCFAHQLQLVVVAVSKKHFDVGDFFEMTSLLLNVVGASCKRRDMIRESHQEKVKEAISNGEISTGTGLNQELALQRPGNTRWGSHYRTLLNLIELFPSVVQVLEYIEVEGVDSVKRRQTNGLLTYFQSFKFVFYLQLMLLILGLTNSLSVALQKKDQDILNAVSLVKTTKQQLLKVRADGWDSHLRKILEFCEKHEISELNMDEDFVNPRRPRQRTNITNRHHYEYECFNTIMDLQISEFDDRFNEVNSELLLCMASLSPIDSSREFDASKLLRLAEFYPSDFSYVERRTLEHQVSIYIDNVLADERFARLKSLGDLARVMVDTRKHLSHPLVYKLLKLALTLPVATATVERCFSAMKIVKTNLRNRIGDRYMSDCLTCFIERDVFETVTNETVMDLFQKMKTRREQL</sequence>
<gene>
    <name evidence="3" type="ORF">CEURO_LOCUS21381</name>
</gene>
<dbReference type="Pfam" id="PF05699">
    <property type="entry name" value="Dimer_Tnp_hAT"/>
    <property type="match status" value="1"/>
</dbReference>
<dbReference type="SUPFAM" id="SSF53098">
    <property type="entry name" value="Ribonuclease H-like"/>
    <property type="match status" value="1"/>
</dbReference>
<dbReference type="InterPro" id="IPR008906">
    <property type="entry name" value="HATC_C_dom"/>
</dbReference>
<dbReference type="EMBL" id="CAMAPE010000073">
    <property type="protein sequence ID" value="CAH9117037.1"/>
    <property type="molecule type" value="Genomic_DNA"/>
</dbReference>
<evidence type="ECO:0000259" key="2">
    <source>
        <dbReference type="SMART" id="SM00597"/>
    </source>
</evidence>
<dbReference type="InterPro" id="IPR025398">
    <property type="entry name" value="DUF4371"/>
</dbReference>
<dbReference type="PANTHER" id="PTHR11697:SF230">
    <property type="entry name" value="ZINC FINGER, MYM DOMAIN CONTAINING 1"/>
    <property type="match status" value="1"/>
</dbReference>